<evidence type="ECO:0000256" key="5">
    <source>
        <dbReference type="ARBA" id="ARBA00023136"/>
    </source>
</evidence>
<accession>A0A482VZK4</accession>
<organism evidence="10 11">
    <name type="scientific">Asbolus verrucosus</name>
    <name type="common">Desert ironclad beetle</name>
    <dbReference type="NCBI Taxonomy" id="1661398"/>
    <lineage>
        <taxon>Eukaryota</taxon>
        <taxon>Metazoa</taxon>
        <taxon>Ecdysozoa</taxon>
        <taxon>Arthropoda</taxon>
        <taxon>Hexapoda</taxon>
        <taxon>Insecta</taxon>
        <taxon>Pterygota</taxon>
        <taxon>Neoptera</taxon>
        <taxon>Endopterygota</taxon>
        <taxon>Coleoptera</taxon>
        <taxon>Polyphaga</taxon>
        <taxon>Cucujiformia</taxon>
        <taxon>Tenebrionidae</taxon>
        <taxon>Pimeliinae</taxon>
        <taxon>Asbolus</taxon>
    </lineage>
</organism>
<dbReference type="InterPro" id="IPR003663">
    <property type="entry name" value="Sugar/inositol_transpt"/>
</dbReference>
<feature type="transmembrane region" description="Helical" evidence="8">
    <location>
        <begin position="387"/>
        <end position="412"/>
    </location>
</feature>
<feature type="transmembrane region" description="Helical" evidence="8">
    <location>
        <begin position="59"/>
        <end position="77"/>
    </location>
</feature>
<keyword evidence="3 8" id="KW-0812">Transmembrane</keyword>
<dbReference type="InterPro" id="IPR036259">
    <property type="entry name" value="MFS_trans_sf"/>
</dbReference>
<dbReference type="AlphaFoldDB" id="A0A482VZK4"/>
<evidence type="ECO:0000256" key="6">
    <source>
        <dbReference type="ARBA" id="ARBA00023180"/>
    </source>
</evidence>
<dbReference type="OrthoDB" id="4142200at2759"/>
<keyword evidence="6" id="KW-0325">Glycoprotein</keyword>
<dbReference type="InterPro" id="IPR005828">
    <property type="entry name" value="MFS_sugar_transport-like"/>
</dbReference>
<comment type="caution">
    <text evidence="10">The sequence shown here is derived from an EMBL/GenBank/DDBJ whole genome shotgun (WGS) entry which is preliminary data.</text>
</comment>
<dbReference type="GO" id="GO:0005886">
    <property type="term" value="C:plasma membrane"/>
    <property type="evidence" value="ECO:0007669"/>
    <property type="project" value="UniProtKB-SubCell"/>
</dbReference>
<dbReference type="EMBL" id="QDEB01045530">
    <property type="protein sequence ID" value="RZC38205.1"/>
    <property type="molecule type" value="Genomic_DNA"/>
</dbReference>
<evidence type="ECO:0000256" key="7">
    <source>
        <dbReference type="ARBA" id="ARBA00024348"/>
    </source>
</evidence>
<dbReference type="PANTHER" id="PTHR48021">
    <property type="match status" value="1"/>
</dbReference>
<keyword evidence="4 8" id="KW-1133">Transmembrane helix</keyword>
<dbReference type="PROSITE" id="PS50850">
    <property type="entry name" value="MFS"/>
    <property type="match status" value="1"/>
</dbReference>
<comment type="similarity">
    <text evidence="7">Belongs to the major facilitator superfamily. Sugar transporter (TC 2.A.1.1) family. Trehalose transporter subfamily.</text>
</comment>
<feature type="transmembrane region" description="Helical" evidence="8">
    <location>
        <begin position="260"/>
        <end position="279"/>
    </location>
</feature>
<gene>
    <name evidence="10" type="ORF">BDFB_004907</name>
</gene>
<evidence type="ECO:0000256" key="4">
    <source>
        <dbReference type="ARBA" id="ARBA00022989"/>
    </source>
</evidence>
<proteinExistence type="inferred from homology"/>
<keyword evidence="5 8" id="KW-0472">Membrane</keyword>
<dbReference type="InterPro" id="IPR020846">
    <property type="entry name" value="MFS_dom"/>
</dbReference>
<feature type="transmembrane region" description="Helical" evidence="8">
    <location>
        <begin position="325"/>
        <end position="350"/>
    </location>
</feature>
<reference evidence="10 11" key="1">
    <citation type="submission" date="2017-03" db="EMBL/GenBank/DDBJ databases">
        <title>Genome of the blue death feigning beetle - Asbolus verrucosus.</title>
        <authorList>
            <person name="Rider S.D."/>
        </authorList>
    </citation>
    <scope>NUCLEOTIDE SEQUENCE [LARGE SCALE GENOMIC DNA]</scope>
    <source>
        <strain evidence="10">Butters</strain>
        <tissue evidence="10">Head and leg muscle</tissue>
    </source>
</reference>
<dbReference type="PRINTS" id="PR00171">
    <property type="entry name" value="SUGRTRNSPORT"/>
</dbReference>
<dbReference type="InterPro" id="IPR005829">
    <property type="entry name" value="Sugar_transporter_CS"/>
</dbReference>
<dbReference type="FunFam" id="1.20.1250.20:FF:000055">
    <property type="entry name" value="Facilitated trehalose transporter Tret1-2 homolog"/>
    <property type="match status" value="1"/>
</dbReference>
<feature type="transmembrane region" description="Helical" evidence="8">
    <location>
        <begin position="83"/>
        <end position="105"/>
    </location>
</feature>
<dbReference type="GO" id="GO:0022857">
    <property type="term" value="F:transmembrane transporter activity"/>
    <property type="evidence" value="ECO:0007669"/>
    <property type="project" value="InterPro"/>
</dbReference>
<feature type="transmembrane region" description="Helical" evidence="8">
    <location>
        <begin position="226"/>
        <end position="248"/>
    </location>
</feature>
<comment type="subcellular location">
    <subcellularLocation>
        <location evidence="1">Cell membrane</location>
        <topology evidence="1">Multi-pass membrane protein</topology>
    </subcellularLocation>
</comment>
<feature type="domain" description="Major facilitator superfamily (MFS) profile" evidence="9">
    <location>
        <begin position="1"/>
        <end position="416"/>
    </location>
</feature>
<evidence type="ECO:0000259" key="9">
    <source>
        <dbReference type="PROSITE" id="PS50850"/>
    </source>
</evidence>
<dbReference type="Pfam" id="PF00083">
    <property type="entry name" value="Sugar_tr"/>
    <property type="match status" value="1"/>
</dbReference>
<dbReference type="InterPro" id="IPR050549">
    <property type="entry name" value="MFS_Trehalose_Transporter"/>
</dbReference>
<feature type="transmembrane region" description="Helical" evidence="8">
    <location>
        <begin position="32"/>
        <end position="52"/>
    </location>
</feature>
<feature type="transmembrane region" description="Helical" evidence="8">
    <location>
        <begin position="362"/>
        <end position="381"/>
    </location>
</feature>
<dbReference type="Gene3D" id="1.20.1250.20">
    <property type="entry name" value="MFS general substrate transporter like domains"/>
    <property type="match status" value="1"/>
</dbReference>
<feature type="transmembrane region" description="Helical" evidence="8">
    <location>
        <begin position="142"/>
        <end position="164"/>
    </location>
</feature>
<sequence length="429" mass="47824">MAWSSPIIAILENDDIDKIPLKRQITEDEESWIGSLMAMGGIFGPLIFQYFVQTVGRKITVTVIAFPFLVAYLISAFSETIWLFYIARILMGVGVGGMFSILPIFVVETVEDINRGLLQASTTTSLMLGLLFSYSLGPYVSIMAFNLVLASICIIFVPIFWFVAPETPYYLITINKEEQAMKSLMYLRRKPSEDLQKELETIKLHLDQLKKASFLDIFKTKIAVKAFLYSVALTTFQQFSGVTVILSFAQNIFDATGSNIPPEICSIIVGSAQFVVSFISPPFLDKIGKRILLLIAVSGAILAEVVLGVYFYLEDNGNDISSIGWLPVVSLVAFITFYNFGMGSIPWAVMGEILPLNIISKAAAVATSFYWFTGFFLTKYFTSLSNAIGMAGTFWLFAGFCVLFDLFVYFFLFETKGKSLKEIQAILNK</sequence>
<keyword evidence="2" id="KW-1003">Cell membrane</keyword>
<evidence type="ECO:0000256" key="2">
    <source>
        <dbReference type="ARBA" id="ARBA00022475"/>
    </source>
</evidence>
<name>A0A482VZK4_ASBVE</name>
<evidence type="ECO:0000256" key="1">
    <source>
        <dbReference type="ARBA" id="ARBA00004651"/>
    </source>
</evidence>
<evidence type="ECO:0000313" key="10">
    <source>
        <dbReference type="EMBL" id="RZC38205.1"/>
    </source>
</evidence>
<keyword evidence="11" id="KW-1185">Reference proteome</keyword>
<evidence type="ECO:0000313" key="11">
    <source>
        <dbReference type="Proteomes" id="UP000292052"/>
    </source>
</evidence>
<evidence type="ECO:0000256" key="3">
    <source>
        <dbReference type="ARBA" id="ARBA00022692"/>
    </source>
</evidence>
<dbReference type="Proteomes" id="UP000292052">
    <property type="component" value="Unassembled WGS sequence"/>
</dbReference>
<feature type="transmembrane region" description="Helical" evidence="8">
    <location>
        <begin position="291"/>
        <end position="313"/>
    </location>
</feature>
<dbReference type="PROSITE" id="PS00217">
    <property type="entry name" value="SUGAR_TRANSPORT_2"/>
    <property type="match status" value="1"/>
</dbReference>
<dbReference type="PANTHER" id="PTHR48021:SF47">
    <property type="entry name" value="GH17672P"/>
    <property type="match status" value="1"/>
</dbReference>
<evidence type="ECO:0000256" key="8">
    <source>
        <dbReference type="SAM" id="Phobius"/>
    </source>
</evidence>
<dbReference type="SUPFAM" id="SSF103473">
    <property type="entry name" value="MFS general substrate transporter"/>
    <property type="match status" value="1"/>
</dbReference>
<protein>
    <submittedName>
        <fullName evidence="10">Sugar tr and/or MFS 1 domain containing protein</fullName>
    </submittedName>
</protein>